<evidence type="ECO:0000313" key="4">
    <source>
        <dbReference type="EMBL" id="RXR05997.1"/>
    </source>
</evidence>
<evidence type="ECO:0000259" key="3">
    <source>
        <dbReference type="Pfam" id="PF07859"/>
    </source>
</evidence>
<proteinExistence type="inferred from homology"/>
<keyword evidence="5" id="KW-1185">Reference proteome</keyword>
<evidence type="ECO:0000256" key="2">
    <source>
        <dbReference type="ARBA" id="ARBA00022801"/>
    </source>
</evidence>
<dbReference type="InterPro" id="IPR002168">
    <property type="entry name" value="Lipase_GDXG_HIS_AS"/>
</dbReference>
<dbReference type="Proteomes" id="UP000289784">
    <property type="component" value="Unassembled WGS sequence"/>
</dbReference>
<accession>A0A4Q1JWU2</accession>
<dbReference type="Gene3D" id="3.40.50.1820">
    <property type="entry name" value="alpha/beta hydrolase"/>
    <property type="match status" value="1"/>
</dbReference>
<comment type="caution">
    <text evidence="4">The sequence shown here is derived from an EMBL/GenBank/DDBJ whole genome shotgun (WGS) entry which is preliminary data.</text>
</comment>
<dbReference type="Pfam" id="PF07859">
    <property type="entry name" value="Abhydrolase_3"/>
    <property type="match status" value="1"/>
</dbReference>
<dbReference type="PROSITE" id="PS01173">
    <property type="entry name" value="LIPASE_GDXG_HIS"/>
    <property type="match status" value="1"/>
</dbReference>
<feature type="domain" description="Alpha/beta hydrolase fold-3" evidence="3">
    <location>
        <begin position="84"/>
        <end position="292"/>
    </location>
</feature>
<dbReference type="GO" id="GO:0016787">
    <property type="term" value="F:hydrolase activity"/>
    <property type="evidence" value="ECO:0007669"/>
    <property type="project" value="UniProtKB-KW"/>
</dbReference>
<dbReference type="RefSeq" id="WP_129470909.1">
    <property type="nucleotide sequence ID" value="NZ_SAWZ01000004.1"/>
</dbReference>
<dbReference type="AlphaFoldDB" id="A0A4Q1JWU2"/>
<organism evidence="4 5">
    <name type="scientific">Pseudoxanthomonas composti</name>
    <dbReference type="NCBI Taxonomy" id="2137479"/>
    <lineage>
        <taxon>Bacteria</taxon>
        <taxon>Pseudomonadati</taxon>
        <taxon>Pseudomonadota</taxon>
        <taxon>Gammaproteobacteria</taxon>
        <taxon>Lysobacterales</taxon>
        <taxon>Lysobacteraceae</taxon>
        <taxon>Pseudoxanthomonas</taxon>
    </lineage>
</organism>
<dbReference type="PANTHER" id="PTHR48081">
    <property type="entry name" value="AB HYDROLASE SUPERFAMILY PROTEIN C4A8.06C"/>
    <property type="match status" value="1"/>
</dbReference>
<dbReference type="PANTHER" id="PTHR48081:SF8">
    <property type="entry name" value="ALPHA_BETA HYDROLASE FOLD-3 DOMAIN-CONTAINING PROTEIN-RELATED"/>
    <property type="match status" value="1"/>
</dbReference>
<reference evidence="4 5" key="1">
    <citation type="submission" date="2019-01" db="EMBL/GenBank/DDBJ databases">
        <title>Pseudoxanthomonas composti sp. nov., isolated from compost.</title>
        <authorList>
            <person name="Yang G."/>
        </authorList>
    </citation>
    <scope>NUCLEOTIDE SEQUENCE [LARGE SCALE GENOMIC DNA]</scope>
    <source>
        <strain evidence="4 5">GSS15</strain>
    </source>
</reference>
<dbReference type="SUPFAM" id="SSF53474">
    <property type="entry name" value="alpha/beta-Hydrolases"/>
    <property type="match status" value="1"/>
</dbReference>
<name>A0A4Q1JWU2_9GAMM</name>
<gene>
    <name evidence="4" type="ORF">EPA99_09115</name>
</gene>
<comment type="similarity">
    <text evidence="1">Belongs to the 'GDXG' lipolytic enzyme family.</text>
</comment>
<dbReference type="InterPro" id="IPR029058">
    <property type="entry name" value="AB_hydrolase_fold"/>
</dbReference>
<sequence>MSAAMDALDPQIRHFIDAVVSEGRALAAGRALDWPARRGIAEATRARWREGGPQMASTQDLRIDESLRLRVYRPHGAGPASPALVYVHGGGWCMFSLDTHDRLMREYAQGAGVVVVGVDYALSPEHPYPTALNQCVCAVQWLRDQAGTLGIDPQRMALAGDSAGGNLSVATALALRERGMLPGLRALVLNYGAWDPAISAQAAATLGTDEDMLSAAEMDAFWLAYLGPDALRCRDPLAVPVHADLTGLPPSLLLWGDRDVLAEQNRDMAQRLRAAGVSVETCEHAGAPHSFIEAMAVSDQARAAIARGCRWLRRHLFDPATQDPSA</sequence>
<dbReference type="InterPro" id="IPR013094">
    <property type="entry name" value="AB_hydrolase_3"/>
</dbReference>
<dbReference type="OrthoDB" id="9806180at2"/>
<evidence type="ECO:0000256" key="1">
    <source>
        <dbReference type="ARBA" id="ARBA00010515"/>
    </source>
</evidence>
<evidence type="ECO:0000313" key="5">
    <source>
        <dbReference type="Proteomes" id="UP000289784"/>
    </source>
</evidence>
<protein>
    <submittedName>
        <fullName evidence="4">Alpha/beta hydrolase</fullName>
    </submittedName>
</protein>
<dbReference type="EMBL" id="SAWZ01000004">
    <property type="protein sequence ID" value="RXR05997.1"/>
    <property type="molecule type" value="Genomic_DNA"/>
</dbReference>
<keyword evidence="2 4" id="KW-0378">Hydrolase</keyword>
<dbReference type="InterPro" id="IPR050300">
    <property type="entry name" value="GDXG_lipolytic_enzyme"/>
</dbReference>